<keyword evidence="3 6" id="KW-1133">Transmembrane helix</keyword>
<organism evidence="7 8">
    <name type="scientific">Rhodotorula mucilaginosa</name>
    <name type="common">Yeast</name>
    <name type="synonym">Rhodotorula rubra</name>
    <dbReference type="NCBI Taxonomy" id="5537"/>
    <lineage>
        <taxon>Eukaryota</taxon>
        <taxon>Fungi</taxon>
        <taxon>Dikarya</taxon>
        <taxon>Basidiomycota</taxon>
        <taxon>Pucciniomycotina</taxon>
        <taxon>Microbotryomycetes</taxon>
        <taxon>Sporidiobolales</taxon>
        <taxon>Sporidiobolaceae</taxon>
        <taxon>Rhodotorula</taxon>
    </lineage>
</organism>
<feature type="transmembrane region" description="Helical" evidence="6">
    <location>
        <begin position="648"/>
        <end position="665"/>
    </location>
</feature>
<evidence type="ECO:0000313" key="7">
    <source>
        <dbReference type="EMBL" id="KAG0659927.1"/>
    </source>
</evidence>
<evidence type="ECO:0000256" key="5">
    <source>
        <dbReference type="SAM" id="MobiDB-lite"/>
    </source>
</evidence>
<feature type="compositionally biased region" description="Low complexity" evidence="5">
    <location>
        <begin position="717"/>
        <end position="743"/>
    </location>
</feature>
<dbReference type="PANTHER" id="PTHR43220:SF21">
    <property type="entry name" value="TRANSMEMBRANE PROTEIN 41A"/>
    <property type="match status" value="1"/>
</dbReference>
<dbReference type="OrthoDB" id="3364966at2759"/>
<keyword evidence="8" id="KW-1185">Reference proteome</keyword>
<feature type="compositionally biased region" description="Low complexity" evidence="5">
    <location>
        <begin position="182"/>
        <end position="193"/>
    </location>
</feature>
<evidence type="ECO:0000256" key="3">
    <source>
        <dbReference type="ARBA" id="ARBA00022989"/>
    </source>
</evidence>
<feature type="transmembrane region" description="Helical" evidence="6">
    <location>
        <begin position="579"/>
        <end position="599"/>
    </location>
</feature>
<feature type="region of interest" description="Disordered" evidence="5">
    <location>
        <begin position="793"/>
        <end position="813"/>
    </location>
</feature>
<evidence type="ECO:0000256" key="1">
    <source>
        <dbReference type="ARBA" id="ARBA00004141"/>
    </source>
</evidence>
<feature type="region of interest" description="Disordered" evidence="5">
    <location>
        <begin position="156"/>
        <end position="253"/>
    </location>
</feature>
<feature type="compositionally biased region" description="Basic and acidic residues" evidence="5">
    <location>
        <begin position="198"/>
        <end position="209"/>
    </location>
</feature>
<feature type="compositionally biased region" description="Low complexity" evidence="5">
    <location>
        <begin position="62"/>
        <end position="73"/>
    </location>
</feature>
<feature type="region of interest" description="Disordered" evidence="5">
    <location>
        <begin position="370"/>
        <end position="395"/>
    </location>
</feature>
<dbReference type="EMBL" id="PUHQ01000049">
    <property type="protein sequence ID" value="KAG0659927.1"/>
    <property type="molecule type" value="Genomic_DNA"/>
</dbReference>
<evidence type="ECO:0000256" key="2">
    <source>
        <dbReference type="ARBA" id="ARBA00022692"/>
    </source>
</evidence>
<evidence type="ECO:0000313" key="8">
    <source>
        <dbReference type="Proteomes" id="UP000777482"/>
    </source>
</evidence>
<gene>
    <name evidence="7" type="ORF">C6P46_004867</name>
</gene>
<feature type="region of interest" description="Disordered" evidence="5">
    <location>
        <begin position="1"/>
        <end position="142"/>
    </location>
</feature>
<comment type="subcellular location">
    <subcellularLocation>
        <location evidence="1">Membrane</location>
        <topology evidence="1">Multi-pass membrane protein</topology>
    </subcellularLocation>
</comment>
<dbReference type="Proteomes" id="UP000777482">
    <property type="component" value="Unassembled WGS sequence"/>
</dbReference>
<dbReference type="PANTHER" id="PTHR43220">
    <property type="match status" value="1"/>
</dbReference>
<feature type="compositionally biased region" description="Basic and acidic residues" evidence="5">
    <location>
        <begin position="156"/>
        <end position="171"/>
    </location>
</feature>
<name>A0A9P6VZ04_RHOMI</name>
<feature type="region of interest" description="Disordered" evidence="5">
    <location>
        <begin position="717"/>
        <end position="747"/>
    </location>
</feature>
<keyword evidence="4 6" id="KW-0472">Membrane</keyword>
<evidence type="ECO:0008006" key="9">
    <source>
        <dbReference type="Google" id="ProtNLM"/>
    </source>
</evidence>
<protein>
    <recommendedName>
        <fullName evidence="9">Golgi apparatus membrane protein TVP38</fullName>
    </recommendedName>
</protein>
<evidence type="ECO:0000256" key="4">
    <source>
        <dbReference type="ARBA" id="ARBA00023136"/>
    </source>
</evidence>
<dbReference type="InterPro" id="IPR045014">
    <property type="entry name" value="TM41A/B"/>
</dbReference>
<reference evidence="7 8" key="1">
    <citation type="submission" date="2020-11" db="EMBL/GenBank/DDBJ databases">
        <title>Kefir isolates.</title>
        <authorList>
            <person name="Marcisauskas S."/>
            <person name="Kim Y."/>
            <person name="Blasche S."/>
        </authorList>
    </citation>
    <scope>NUCLEOTIDE SEQUENCE [LARGE SCALE GENOMIC DNA]</scope>
    <source>
        <strain evidence="7 8">KR</strain>
    </source>
</reference>
<dbReference type="AlphaFoldDB" id="A0A9P6VZ04"/>
<feature type="compositionally biased region" description="Low complexity" evidence="5">
    <location>
        <begin position="1"/>
        <end position="24"/>
    </location>
</feature>
<sequence>MAVSLSAARPPSSLLVQAGSSDGSSSGGGVGEAAVSPEPYSAAPLGRRGDRQQQELHAMPDSNSNSHSSRASAYRPQPVQTRLRARSIGKATLPSPANGDGDAQDASAPAPAAAPAVRPLLHAQGRTVSDLTRSAGGGAGALSALARQRAEFDARRVKFSEQAPHEYEEAGSRLAGGGGGSTEESGSTLSDSSPPHTPRLEYYEERDGAVDEDEDGDGAPHYWVEQPPSRRGSTHLREEREAWRTGGEHPLYDPRILNRSADLMSTKELHDAAALAAAATATTTVAKDDSSSAAAATRNRSKSLEGLTRMSLRRGKSFTSLLVQPALPSSPTPATATDTNTDGRDPFLSGAADRAKLSAIAPTPVIAQFEMMPPTGPSGRPRADTESTLYPPATGLDPLSATTTSTATRSLRDFVPQLVILFSLFLSSFVVIALTIATLPGLFLPHSVSDLPQLTKTLTTYRASSFAAELHLFVVLTLLFLWKQCFSIPGSILTNILFGALYGTTLGTWWACLWTATGSTGAYLIAVEYYFAKPLDVTRRALKLAPPATTATTLNVAAPGIAQVAVAPPSDSDLFSHLLLARFFPLLPYSVLNVIAGVLRLPLGPFFTTLLIGSFPFNFATVSIGNLVALAAADPSKPLGDKIWSREVVLKLVAVTFISVVPLAFKDRLRALLSSNGGSISFLVDRARNAISRAMFGFSAVPHASITTSTASIAAQPAHRTSASLGATSSSTGGPASSTGGPRTWRRKISRSIGTAADLLMLGIRGKGFDLNGGGGPNEYAYERIANGAGESATGILDDAEMGGVDPSRRTRA</sequence>
<feature type="transmembrane region" description="Helical" evidence="6">
    <location>
        <begin position="463"/>
        <end position="482"/>
    </location>
</feature>
<accession>A0A9P6VZ04</accession>
<proteinExistence type="predicted"/>
<feature type="transmembrane region" description="Helical" evidence="6">
    <location>
        <begin position="606"/>
        <end position="628"/>
    </location>
</feature>
<feature type="transmembrane region" description="Helical" evidence="6">
    <location>
        <begin position="418"/>
        <end position="443"/>
    </location>
</feature>
<comment type="caution">
    <text evidence="7">The sequence shown here is derived from an EMBL/GenBank/DDBJ whole genome shotgun (WGS) entry which is preliminary data.</text>
</comment>
<feature type="compositionally biased region" description="Basic and acidic residues" evidence="5">
    <location>
        <begin position="235"/>
        <end position="252"/>
    </location>
</feature>
<feature type="region of interest" description="Disordered" evidence="5">
    <location>
        <begin position="285"/>
        <end position="310"/>
    </location>
</feature>
<keyword evidence="2 6" id="KW-0812">Transmembrane</keyword>
<evidence type="ECO:0000256" key="6">
    <source>
        <dbReference type="SAM" id="Phobius"/>
    </source>
</evidence>
<feature type="transmembrane region" description="Helical" evidence="6">
    <location>
        <begin position="494"/>
        <end position="516"/>
    </location>
</feature>
<feature type="compositionally biased region" description="Low complexity" evidence="5">
    <location>
        <begin position="285"/>
        <end position="297"/>
    </location>
</feature>
<dbReference type="GO" id="GO:0016020">
    <property type="term" value="C:membrane"/>
    <property type="evidence" value="ECO:0007669"/>
    <property type="project" value="UniProtKB-SubCell"/>
</dbReference>
<feature type="compositionally biased region" description="Low complexity" evidence="5">
    <location>
        <begin position="100"/>
        <end position="116"/>
    </location>
</feature>
<feature type="region of interest" description="Disordered" evidence="5">
    <location>
        <begin position="322"/>
        <end position="348"/>
    </location>
</feature>